<evidence type="ECO:0000259" key="2">
    <source>
        <dbReference type="PROSITE" id="PS50887"/>
    </source>
</evidence>
<dbReference type="Gene3D" id="3.30.70.270">
    <property type="match status" value="1"/>
</dbReference>
<protein>
    <submittedName>
        <fullName evidence="3">Diguanylate cyclase/phosphodiesterase</fullName>
    </submittedName>
</protein>
<dbReference type="CDD" id="cd01948">
    <property type="entry name" value="EAL"/>
    <property type="match status" value="1"/>
</dbReference>
<sequence>MTRDLSNALGRIGRAFRHGLHGPQALAFIPALTLAAFWLGGETVLVACALGLPALYALAGWGSAVRTPAPVEAGGDVVDTAAARALVDRRVNEARAEGLGTACLLFDVAGLTEVARKSGDMDAEPLREMVLMRLRGLLRRGDTAVRIGDSRFMVLAAPSSRSDLESLLQMSARLQSAVEEPASTDTTVRHLTANIGFCATARLPGTPTGERLFDAAQVALAEAARQGPSAIRAWSDTIAQSDRTRRSLTTEVRAALENGQIQPWFQPQICTSTGDISGVEALARWIHPQRGIVPPAQFLRCLEEAGLDERLTEIVLQHSLNALRSWDQADVHVPRASLNFARGELASQSLVERVEWELDRFGLTPMRLGIEVSEGALGIGRDVRIVDNLVALRRVGCYLELDDFGAGQAPLTALTALPFDRIKIDRSHVSRVDRDERQRRMLAGILGLAERLELDTLAEGVESVGEHALLAQLGCGHVQGFGIVRAMPADELAEWSRTHRARIAEAQRLGRDAR</sequence>
<feature type="domain" description="GGDEF" evidence="2">
    <location>
        <begin position="99"/>
        <end position="236"/>
    </location>
</feature>
<dbReference type="InterPro" id="IPR043128">
    <property type="entry name" value="Rev_trsase/Diguanyl_cyclase"/>
</dbReference>
<gene>
    <name evidence="3" type="ORF">SAMN05444340_109150</name>
</gene>
<dbReference type="OrthoDB" id="9814202at2"/>
<dbReference type="PROSITE" id="PS50883">
    <property type="entry name" value="EAL"/>
    <property type="match status" value="1"/>
</dbReference>
<dbReference type="Pfam" id="PF00990">
    <property type="entry name" value="GGDEF"/>
    <property type="match status" value="1"/>
</dbReference>
<dbReference type="SUPFAM" id="SSF141868">
    <property type="entry name" value="EAL domain-like"/>
    <property type="match status" value="1"/>
</dbReference>
<dbReference type="InterPro" id="IPR001633">
    <property type="entry name" value="EAL_dom"/>
</dbReference>
<accession>A0A1H3KI54</accession>
<dbReference type="InterPro" id="IPR050706">
    <property type="entry name" value="Cyclic-di-GMP_PDE-like"/>
</dbReference>
<evidence type="ECO:0000259" key="1">
    <source>
        <dbReference type="PROSITE" id="PS50883"/>
    </source>
</evidence>
<dbReference type="Proteomes" id="UP000199286">
    <property type="component" value="Unassembled WGS sequence"/>
</dbReference>
<dbReference type="SMART" id="SM00267">
    <property type="entry name" value="GGDEF"/>
    <property type="match status" value="1"/>
</dbReference>
<name>A0A1H3KI54_9RHOB</name>
<dbReference type="Pfam" id="PF00563">
    <property type="entry name" value="EAL"/>
    <property type="match status" value="1"/>
</dbReference>
<dbReference type="PANTHER" id="PTHR33121:SF70">
    <property type="entry name" value="SIGNALING PROTEIN YKOW"/>
    <property type="match status" value="1"/>
</dbReference>
<dbReference type="SUPFAM" id="SSF55073">
    <property type="entry name" value="Nucleotide cyclase"/>
    <property type="match status" value="1"/>
</dbReference>
<dbReference type="Gene3D" id="3.20.20.450">
    <property type="entry name" value="EAL domain"/>
    <property type="match status" value="1"/>
</dbReference>
<dbReference type="STRING" id="321339.SAMN05444340_109150"/>
<dbReference type="RefSeq" id="WP_089883757.1">
    <property type="nucleotide sequence ID" value="NZ_FNPF01000009.1"/>
</dbReference>
<dbReference type="PANTHER" id="PTHR33121">
    <property type="entry name" value="CYCLIC DI-GMP PHOSPHODIESTERASE PDEF"/>
    <property type="match status" value="1"/>
</dbReference>
<evidence type="ECO:0000313" key="4">
    <source>
        <dbReference type="Proteomes" id="UP000199286"/>
    </source>
</evidence>
<keyword evidence="4" id="KW-1185">Reference proteome</keyword>
<dbReference type="GO" id="GO:0071111">
    <property type="term" value="F:cyclic-guanylate-specific phosphodiesterase activity"/>
    <property type="evidence" value="ECO:0007669"/>
    <property type="project" value="InterPro"/>
</dbReference>
<feature type="domain" description="EAL" evidence="1">
    <location>
        <begin position="245"/>
        <end position="500"/>
    </location>
</feature>
<dbReference type="PROSITE" id="PS50887">
    <property type="entry name" value="GGDEF"/>
    <property type="match status" value="1"/>
</dbReference>
<dbReference type="SMART" id="SM00052">
    <property type="entry name" value="EAL"/>
    <property type="match status" value="1"/>
</dbReference>
<dbReference type="EMBL" id="FNPF01000009">
    <property type="protein sequence ID" value="SDY51861.1"/>
    <property type="molecule type" value="Genomic_DNA"/>
</dbReference>
<dbReference type="InterPro" id="IPR029787">
    <property type="entry name" value="Nucleotide_cyclase"/>
</dbReference>
<proteinExistence type="predicted"/>
<dbReference type="InterPro" id="IPR000160">
    <property type="entry name" value="GGDEF_dom"/>
</dbReference>
<evidence type="ECO:0000313" key="3">
    <source>
        <dbReference type="EMBL" id="SDY51861.1"/>
    </source>
</evidence>
<reference evidence="3 4" key="1">
    <citation type="submission" date="2016-10" db="EMBL/GenBank/DDBJ databases">
        <authorList>
            <person name="de Groot N.N."/>
        </authorList>
    </citation>
    <scope>NUCLEOTIDE SEQUENCE [LARGE SCALE GENOMIC DNA]</scope>
    <source>
        <strain evidence="3 4">DSM 26880</strain>
    </source>
</reference>
<organism evidence="3 4">
    <name type="scientific">Citreimonas salinaria</name>
    <dbReference type="NCBI Taxonomy" id="321339"/>
    <lineage>
        <taxon>Bacteria</taxon>
        <taxon>Pseudomonadati</taxon>
        <taxon>Pseudomonadota</taxon>
        <taxon>Alphaproteobacteria</taxon>
        <taxon>Rhodobacterales</taxon>
        <taxon>Roseobacteraceae</taxon>
        <taxon>Citreimonas</taxon>
    </lineage>
</organism>
<dbReference type="InterPro" id="IPR035919">
    <property type="entry name" value="EAL_sf"/>
</dbReference>
<dbReference type="AlphaFoldDB" id="A0A1H3KI54"/>